<evidence type="ECO:0000313" key="2">
    <source>
        <dbReference type="Proteomes" id="UP000663866"/>
    </source>
</evidence>
<evidence type="ECO:0000313" key="1">
    <source>
        <dbReference type="EMBL" id="CAF4342405.1"/>
    </source>
</evidence>
<comment type="caution">
    <text evidence="1">The sequence shown here is derived from an EMBL/GenBank/DDBJ whole genome shotgun (WGS) entry which is preliminary data.</text>
</comment>
<organism evidence="1 2">
    <name type="scientific">Rotaria magnacalcarata</name>
    <dbReference type="NCBI Taxonomy" id="392030"/>
    <lineage>
        <taxon>Eukaryota</taxon>
        <taxon>Metazoa</taxon>
        <taxon>Spiralia</taxon>
        <taxon>Gnathifera</taxon>
        <taxon>Rotifera</taxon>
        <taxon>Eurotatoria</taxon>
        <taxon>Bdelloidea</taxon>
        <taxon>Philodinida</taxon>
        <taxon>Philodinidae</taxon>
        <taxon>Rotaria</taxon>
    </lineage>
</organism>
<accession>A0A820KEP3</accession>
<dbReference type="Proteomes" id="UP000663866">
    <property type="component" value="Unassembled WGS sequence"/>
</dbReference>
<feature type="non-terminal residue" evidence="1">
    <location>
        <position position="28"/>
    </location>
</feature>
<gene>
    <name evidence="1" type="ORF">OVN521_LOCUS32659</name>
</gene>
<name>A0A820KEP3_9BILA</name>
<dbReference type="AlphaFoldDB" id="A0A820KEP3"/>
<proteinExistence type="predicted"/>
<keyword evidence="2" id="KW-1185">Reference proteome</keyword>
<protein>
    <submittedName>
        <fullName evidence="1">Uncharacterized protein</fullName>
    </submittedName>
</protein>
<dbReference type="EMBL" id="CAJOBG010026305">
    <property type="protein sequence ID" value="CAF4342405.1"/>
    <property type="molecule type" value="Genomic_DNA"/>
</dbReference>
<reference evidence="1" key="1">
    <citation type="submission" date="2021-02" db="EMBL/GenBank/DDBJ databases">
        <authorList>
            <person name="Nowell W R."/>
        </authorList>
    </citation>
    <scope>NUCLEOTIDE SEQUENCE</scope>
</reference>
<sequence>MTYDCAGLNECQNEAQRFQDNPTCPTKI</sequence>